<keyword evidence="4" id="KW-1185">Reference proteome</keyword>
<evidence type="ECO:0000313" key="4">
    <source>
        <dbReference type="Proteomes" id="UP000245535"/>
    </source>
</evidence>
<accession>A0A315Z8Q3</accession>
<organism evidence="3 4">
    <name type="scientific">Sediminitomix flava</name>
    <dbReference type="NCBI Taxonomy" id="379075"/>
    <lineage>
        <taxon>Bacteria</taxon>
        <taxon>Pseudomonadati</taxon>
        <taxon>Bacteroidota</taxon>
        <taxon>Cytophagia</taxon>
        <taxon>Cytophagales</taxon>
        <taxon>Flammeovirgaceae</taxon>
        <taxon>Sediminitomix</taxon>
    </lineage>
</organism>
<dbReference type="InterPro" id="IPR032675">
    <property type="entry name" value="LRR_dom_sf"/>
</dbReference>
<sequence length="638" mass="72095">MNKLLPILFLIFWGLVQHANAQVNGNTWVGDLNLTSQMQLDGIAQTLKDLGVTTIDGNLNIQDGTQSEADPITSFAALELELVTGQLRITSNFVKEVTDLQITKVGRFQILNAIRLERFKLQGEIENRRLNIVQVPNLVSIDIPTELKESVEHFNLKFANIITELPQNLHLKSIEIVGVKITELPIFTGIGKMSLINITNTRIQNLKNKNSKSLPATEEIDLRFNPQLETLEGFPVSEDSVKAIIRRNPKLSLCCVLLDANLTDDSDINLNAEGCDNLQDVQESCRTEGECDYHQSPPIKEDNSQIIEENDSIKGQAFSYDLVEIEEHSLDKKTHLNDVISNIFSNVKTTQNFTSLTSSSFKIQKSEGSTALLLLNLSINGFHWKLETALNKISHDGNAFYVGKGKLILEENKSLSFDLDNITLVHQKEAKALNLKFDWKYQTQHGSEELHLKTEKEFEDYSATAIECAKMKGFYFWEIQNNNAFQSIEVINALGRKFQIGVGEKLSVYTKSSEINILKNDQIETHSHNYIHGNQNCTEQETISLHDFDWDHSLPILQAKHTTVTVYPNPNKGTFTLKNNFKFPIKVEIIAPDSKKVYQHKIEGESAEVLDLSHIKKGIYLIMSESEEGVNHQKIVIH</sequence>
<dbReference type="OrthoDB" id="614750at2"/>
<dbReference type="Proteomes" id="UP000245535">
    <property type="component" value="Unassembled WGS sequence"/>
</dbReference>
<protein>
    <submittedName>
        <fullName evidence="3">Putative secreted protein (Por secretion system target)</fullName>
    </submittedName>
</protein>
<feature type="domain" description="Secretion system C-terminal sorting" evidence="2">
    <location>
        <begin position="566"/>
        <end position="637"/>
    </location>
</feature>
<proteinExistence type="predicted"/>
<dbReference type="AlphaFoldDB" id="A0A315Z8Q3"/>
<name>A0A315Z8Q3_SEDFL</name>
<evidence type="ECO:0000256" key="1">
    <source>
        <dbReference type="SAM" id="SignalP"/>
    </source>
</evidence>
<reference evidence="3 4" key="1">
    <citation type="submission" date="2018-03" db="EMBL/GenBank/DDBJ databases">
        <title>Genomic Encyclopedia of Archaeal and Bacterial Type Strains, Phase II (KMG-II): from individual species to whole genera.</title>
        <authorList>
            <person name="Goeker M."/>
        </authorList>
    </citation>
    <scope>NUCLEOTIDE SEQUENCE [LARGE SCALE GENOMIC DNA]</scope>
    <source>
        <strain evidence="3 4">DSM 28229</strain>
    </source>
</reference>
<gene>
    <name evidence="3" type="ORF">BC781_103195</name>
</gene>
<dbReference type="Gene3D" id="3.80.10.10">
    <property type="entry name" value="Ribonuclease Inhibitor"/>
    <property type="match status" value="1"/>
</dbReference>
<dbReference type="InterPro" id="IPR026444">
    <property type="entry name" value="Secre_tail"/>
</dbReference>
<evidence type="ECO:0000313" key="3">
    <source>
        <dbReference type="EMBL" id="PWJ41945.1"/>
    </source>
</evidence>
<evidence type="ECO:0000259" key="2">
    <source>
        <dbReference type="Pfam" id="PF18962"/>
    </source>
</evidence>
<keyword evidence="1" id="KW-0732">Signal</keyword>
<dbReference type="NCBIfam" id="TIGR04183">
    <property type="entry name" value="Por_Secre_tail"/>
    <property type="match status" value="1"/>
</dbReference>
<feature type="signal peptide" evidence="1">
    <location>
        <begin position="1"/>
        <end position="21"/>
    </location>
</feature>
<dbReference type="Pfam" id="PF18962">
    <property type="entry name" value="Por_Secre_tail"/>
    <property type="match status" value="1"/>
</dbReference>
<dbReference type="RefSeq" id="WP_109618436.1">
    <property type="nucleotide sequence ID" value="NZ_QGDO01000003.1"/>
</dbReference>
<dbReference type="SUPFAM" id="SSF52058">
    <property type="entry name" value="L domain-like"/>
    <property type="match status" value="1"/>
</dbReference>
<comment type="caution">
    <text evidence="3">The sequence shown here is derived from an EMBL/GenBank/DDBJ whole genome shotgun (WGS) entry which is preliminary data.</text>
</comment>
<feature type="chain" id="PRO_5016395846" evidence="1">
    <location>
        <begin position="22"/>
        <end position="638"/>
    </location>
</feature>
<dbReference type="EMBL" id="QGDO01000003">
    <property type="protein sequence ID" value="PWJ41945.1"/>
    <property type="molecule type" value="Genomic_DNA"/>
</dbReference>